<organism evidence="12 13">
    <name type="scientific">Bactrocera dorsalis</name>
    <name type="common">Oriental fruit fly</name>
    <name type="synonym">Dacus dorsalis</name>
    <dbReference type="NCBI Taxonomy" id="27457"/>
    <lineage>
        <taxon>Eukaryota</taxon>
        <taxon>Metazoa</taxon>
        <taxon>Ecdysozoa</taxon>
        <taxon>Arthropoda</taxon>
        <taxon>Hexapoda</taxon>
        <taxon>Insecta</taxon>
        <taxon>Pterygota</taxon>
        <taxon>Neoptera</taxon>
        <taxon>Endopterygota</taxon>
        <taxon>Diptera</taxon>
        <taxon>Brachycera</taxon>
        <taxon>Muscomorpha</taxon>
        <taxon>Tephritoidea</taxon>
        <taxon>Tephritidae</taxon>
        <taxon>Bactrocera</taxon>
        <taxon>Bactrocera</taxon>
    </lineage>
</organism>
<keyword evidence="2 8" id="KW-0479">Metal-binding</keyword>
<evidence type="ECO:0000259" key="10">
    <source>
        <dbReference type="PROSITE" id="PS50157"/>
    </source>
</evidence>
<feature type="domain" description="C2H2-type" evidence="10">
    <location>
        <begin position="350"/>
        <end position="377"/>
    </location>
</feature>
<evidence type="ECO:0000313" key="12">
    <source>
        <dbReference type="Proteomes" id="UP001652620"/>
    </source>
</evidence>
<protein>
    <submittedName>
        <fullName evidence="13">Zinc finger protein 160</fullName>
    </submittedName>
</protein>
<evidence type="ECO:0000256" key="6">
    <source>
        <dbReference type="ARBA" id="ARBA00023242"/>
    </source>
</evidence>
<feature type="domain" description="C2H2-type" evidence="10">
    <location>
        <begin position="404"/>
        <end position="431"/>
    </location>
</feature>
<dbReference type="PANTHER" id="PTHR24394">
    <property type="entry name" value="ZINC FINGER PROTEIN"/>
    <property type="match status" value="1"/>
</dbReference>
<evidence type="ECO:0000256" key="1">
    <source>
        <dbReference type="ARBA" id="ARBA00004123"/>
    </source>
</evidence>
<feature type="domain" description="C2H2-type" evidence="10">
    <location>
        <begin position="762"/>
        <end position="785"/>
    </location>
</feature>
<feature type="region of interest" description="Disordered" evidence="9">
    <location>
        <begin position="181"/>
        <end position="221"/>
    </location>
</feature>
<feature type="compositionally biased region" description="Polar residues" evidence="9">
    <location>
        <begin position="1030"/>
        <end position="1045"/>
    </location>
</feature>
<dbReference type="InterPro" id="IPR013087">
    <property type="entry name" value="Znf_C2H2_type"/>
</dbReference>
<feature type="domain" description="C2H2-type" evidence="10">
    <location>
        <begin position="267"/>
        <end position="289"/>
    </location>
</feature>
<feature type="domain" description="C2H2-type" evidence="10">
    <location>
        <begin position="925"/>
        <end position="952"/>
    </location>
</feature>
<feature type="domain" description="C2H2-type" evidence="10">
    <location>
        <begin position="843"/>
        <end position="870"/>
    </location>
</feature>
<feature type="domain" description="C2H2-type" evidence="10">
    <location>
        <begin position="322"/>
        <end position="349"/>
    </location>
</feature>
<dbReference type="Pfam" id="PF07776">
    <property type="entry name" value="zf-AD"/>
    <property type="match status" value="2"/>
</dbReference>
<evidence type="ECO:0000259" key="11">
    <source>
        <dbReference type="PROSITE" id="PS51915"/>
    </source>
</evidence>
<feature type="region of interest" description="Disordered" evidence="9">
    <location>
        <begin position="711"/>
        <end position="754"/>
    </location>
</feature>
<dbReference type="RefSeq" id="XP_049302722.1">
    <property type="nucleotide sequence ID" value="XM_049446765.1"/>
</dbReference>
<dbReference type="SMART" id="SM00868">
    <property type="entry name" value="zf-AD"/>
    <property type="match status" value="2"/>
</dbReference>
<evidence type="ECO:0000256" key="4">
    <source>
        <dbReference type="ARBA" id="ARBA00022771"/>
    </source>
</evidence>
<dbReference type="Pfam" id="PF13894">
    <property type="entry name" value="zf-C2H2_4"/>
    <property type="match status" value="1"/>
</dbReference>
<dbReference type="Proteomes" id="UP001652620">
    <property type="component" value="Chromosome 1"/>
</dbReference>
<evidence type="ECO:0000256" key="2">
    <source>
        <dbReference type="ARBA" id="ARBA00022723"/>
    </source>
</evidence>
<feature type="domain" description="C2H2-type" evidence="10">
    <location>
        <begin position="788"/>
        <end position="815"/>
    </location>
</feature>
<feature type="binding site" evidence="8">
    <location>
        <position position="589"/>
    </location>
    <ligand>
        <name>Zn(2+)</name>
        <dbReference type="ChEBI" id="CHEBI:29105"/>
    </ligand>
</feature>
<feature type="compositionally biased region" description="Acidic residues" evidence="9">
    <location>
        <begin position="208"/>
        <end position="220"/>
    </location>
</feature>
<feature type="compositionally biased region" description="Acidic residues" evidence="9">
    <location>
        <begin position="723"/>
        <end position="734"/>
    </location>
</feature>
<gene>
    <name evidence="13" type="primary">LOC105222278</name>
</gene>
<dbReference type="PROSITE" id="PS51915">
    <property type="entry name" value="ZAD"/>
    <property type="match status" value="2"/>
</dbReference>
<dbReference type="InterPro" id="IPR036236">
    <property type="entry name" value="Znf_C2H2_sf"/>
</dbReference>
<feature type="compositionally biased region" description="Polar residues" evidence="9">
    <location>
        <begin position="711"/>
        <end position="722"/>
    </location>
</feature>
<dbReference type="SMART" id="SM00355">
    <property type="entry name" value="ZnF_C2H2"/>
    <property type="match status" value="16"/>
</dbReference>
<feature type="domain" description="C2H2-type" evidence="10">
    <location>
        <begin position="871"/>
        <end position="893"/>
    </location>
</feature>
<feature type="domain" description="C2H2-type" evidence="10">
    <location>
        <begin position="241"/>
        <end position="264"/>
    </location>
</feature>
<dbReference type="PROSITE" id="PS00028">
    <property type="entry name" value="ZINC_FINGER_C2H2_1"/>
    <property type="match status" value="14"/>
</dbReference>
<feature type="binding site" evidence="8">
    <location>
        <position position="586"/>
    </location>
    <ligand>
        <name>Zn(2+)</name>
        <dbReference type="ChEBI" id="CHEBI:29105"/>
    </ligand>
</feature>
<accession>A0ABM3J0H0</accession>
<feature type="domain" description="C2H2-type" evidence="10">
    <location>
        <begin position="814"/>
        <end position="842"/>
    </location>
</feature>
<comment type="subcellular location">
    <subcellularLocation>
        <location evidence="1">Nucleus</location>
    </subcellularLocation>
</comment>
<feature type="binding site" evidence="8">
    <location>
        <position position="29"/>
    </location>
    <ligand>
        <name>Zn(2+)</name>
        <dbReference type="ChEBI" id="CHEBI:29105"/>
    </ligand>
</feature>
<feature type="domain" description="C2H2-type" evidence="10">
    <location>
        <begin position="293"/>
        <end position="321"/>
    </location>
</feature>
<feature type="region of interest" description="Disordered" evidence="9">
    <location>
        <begin position="1026"/>
        <end position="1045"/>
    </location>
</feature>
<dbReference type="PROSITE" id="PS50157">
    <property type="entry name" value="ZINC_FINGER_C2H2_2"/>
    <property type="match status" value="16"/>
</dbReference>
<keyword evidence="3" id="KW-0677">Repeat</keyword>
<feature type="binding site" evidence="8">
    <location>
        <position position="83"/>
    </location>
    <ligand>
        <name>Zn(2+)</name>
        <dbReference type="ChEBI" id="CHEBI:29105"/>
    </ligand>
</feature>
<keyword evidence="5 8" id="KW-0862">Zinc</keyword>
<dbReference type="Gene3D" id="3.30.160.60">
    <property type="entry name" value="Classic Zinc Finger"/>
    <property type="match status" value="12"/>
</dbReference>
<feature type="binding site" evidence="8">
    <location>
        <position position="533"/>
    </location>
    <ligand>
        <name>Zn(2+)</name>
        <dbReference type="ChEBI" id="CHEBI:29105"/>
    </ligand>
</feature>
<feature type="binding site" evidence="8">
    <location>
        <position position="26"/>
    </location>
    <ligand>
        <name>Zn(2+)</name>
        <dbReference type="ChEBI" id="CHEBI:29105"/>
    </ligand>
</feature>
<dbReference type="SUPFAM" id="SSF57667">
    <property type="entry name" value="beta-beta-alpha zinc fingers"/>
    <property type="match status" value="7"/>
</dbReference>
<name>A0ABM3J0H0_BACDO</name>
<feature type="domain" description="ZAD" evidence="11">
    <location>
        <begin position="528"/>
        <end position="613"/>
    </location>
</feature>
<dbReference type="InterPro" id="IPR012934">
    <property type="entry name" value="Znf_AD"/>
</dbReference>
<feature type="domain" description="ZAD" evidence="11">
    <location>
        <begin position="24"/>
        <end position="107"/>
    </location>
</feature>
<evidence type="ECO:0000256" key="3">
    <source>
        <dbReference type="ARBA" id="ARBA00022737"/>
    </source>
</evidence>
<keyword evidence="6" id="KW-0539">Nucleus</keyword>
<proteinExistence type="predicted"/>
<reference evidence="12" key="1">
    <citation type="submission" date="2025-05" db="UniProtKB">
        <authorList>
            <consortium name="RefSeq"/>
        </authorList>
    </citation>
    <scope>NUCLEOTIDE SEQUENCE [LARGE SCALE GENOMIC DNA]</scope>
</reference>
<dbReference type="GeneID" id="105222278"/>
<evidence type="ECO:0000256" key="5">
    <source>
        <dbReference type="ARBA" id="ARBA00022833"/>
    </source>
</evidence>
<feature type="domain" description="C2H2-type" evidence="10">
    <location>
        <begin position="432"/>
        <end position="460"/>
    </location>
</feature>
<feature type="domain" description="C2H2-type" evidence="10">
    <location>
        <begin position="897"/>
        <end position="924"/>
    </location>
</feature>
<dbReference type="SUPFAM" id="SSF57716">
    <property type="entry name" value="Glucocorticoid receptor-like (DNA-binding domain)"/>
    <property type="match status" value="2"/>
</dbReference>
<feature type="binding site" evidence="8">
    <location>
        <position position="80"/>
    </location>
    <ligand>
        <name>Zn(2+)</name>
        <dbReference type="ChEBI" id="CHEBI:29105"/>
    </ligand>
</feature>
<feature type="domain" description="C2H2-type" evidence="10">
    <location>
        <begin position="953"/>
        <end position="981"/>
    </location>
</feature>
<dbReference type="Pfam" id="PF00096">
    <property type="entry name" value="zf-C2H2"/>
    <property type="match status" value="9"/>
</dbReference>
<evidence type="ECO:0000256" key="8">
    <source>
        <dbReference type="PROSITE-ProRule" id="PRU01263"/>
    </source>
</evidence>
<evidence type="ECO:0000313" key="13">
    <source>
        <dbReference type="RefSeq" id="XP_049302722.1"/>
    </source>
</evidence>
<sequence>MSSVLLSENEKFSTDRNYDAKWKTWCRLCANDDVHGINLLSEQCSQDLNSELHDINMVHSIGELFRIHVQEDEKLSQIVCLDCCKFVKSIIKFSERVNKVQQLYAELYNCTDKTTLDLSLLLDKYGIFKSETLITQQGNELPVEEIFVAELTVTSEVGTNVKNESIKVTEKLDTIVQETKNEFNDPIGDEEGTLDQMSCTSTMSDDISSNEDNDDTESSDCEIKSYKKGDVHDNISKELEHLCSICSQSFQRRSIYSRHMKKKHGVIVCPQCPTSFKTESTLKLHMVNHRKLFSCPQCDQKFERKGSLGNHIRSDHKFARTFVCEACGEALRTKKQLKQHMLTHTDYTPFVCKECGKSFKEKYRLKRHLETHSDKLICTECGKQLSCRATLRSHMLVHSDKMAHKCDYCGRAFKRAKTLKYHLIAHTGLKPYSCDFCDKTFSTGSSCRLHKKTMHPVELAALEASGAKAYTKNVPNLNALRAVARTGENLIPLTSKQNGYGDLIKMSETDLDKRDTCTNYQLIAEWKSWCRLCAKPNASYINALSGQCVPNMSSFNDYNLNNIVSVIAEFFQVHIREDEKLTPLICTDCYNVVKSFIDFSENITKVQKFYDELLHSDNTMKIDLSALYEKHGLFKEESFTPQTSIELPVEEIFIADSRTAGTVHKSKFQIKNEKISVALSPEVLIKEVEKEEDLQDPFAEEKILAIVGNSVGTPRKNNNVNNDDYDMQMDSSDEDERKPHNRLNSEDIETDDSEEVVKESKYTCNICSQRFQRSGNYAAHMIKKHEKIICPHCPGSFDSESNLKSHMKEHRELYPCKQCDRKFQRKEYVAQHVKCVHNDERPFICEACGDALRSKGQLKEHMLTHTDYSPFECKECGKCFKQKQRLKRHMQIHGDKLICNECGKQLSCRATYNSHMLVHSDKMQHKCDYCGRAFKRAKTLKSHLILHSGLKPYSCEFCDRTFTNGSNRRTHMKRTHPSELAELEASGEKMYTKNIPELAVLKSVIRKAENLIPVVSKQSGNFAFGKKTSSKPVNTADTTNSELIN</sequence>
<feature type="binding site" evidence="8">
    <location>
        <position position="530"/>
    </location>
    <ligand>
        <name>Zn(2+)</name>
        <dbReference type="ChEBI" id="CHEBI:29105"/>
    </ligand>
</feature>
<keyword evidence="4 7" id="KW-0863">Zinc-finger</keyword>
<dbReference type="Gene3D" id="3.40.1800.20">
    <property type="match status" value="2"/>
</dbReference>
<keyword evidence="12" id="KW-1185">Reference proteome</keyword>
<reference evidence="13" key="2">
    <citation type="submission" date="2025-08" db="UniProtKB">
        <authorList>
            <consortium name="RefSeq"/>
        </authorList>
    </citation>
    <scope>IDENTIFICATION</scope>
    <source>
        <tissue evidence="13">Adult</tissue>
    </source>
</reference>
<evidence type="ECO:0000256" key="7">
    <source>
        <dbReference type="PROSITE-ProRule" id="PRU00042"/>
    </source>
</evidence>
<feature type="domain" description="C2H2-type" evidence="10">
    <location>
        <begin position="376"/>
        <end position="403"/>
    </location>
</feature>
<evidence type="ECO:0000256" key="9">
    <source>
        <dbReference type="SAM" id="MobiDB-lite"/>
    </source>
</evidence>
<dbReference type="PANTHER" id="PTHR24394:SF44">
    <property type="entry name" value="ZINC FINGER PROTEIN 271-LIKE"/>
    <property type="match status" value="1"/>
</dbReference>